<dbReference type="EMBL" id="WNKZ01000194">
    <property type="protein sequence ID" value="MTV56462.1"/>
    <property type="molecule type" value="Genomic_DNA"/>
</dbReference>
<organism evidence="3 4">
    <name type="scientific">Pseudoduganella buxea</name>
    <dbReference type="NCBI Taxonomy" id="1949069"/>
    <lineage>
        <taxon>Bacteria</taxon>
        <taxon>Pseudomonadati</taxon>
        <taxon>Pseudomonadota</taxon>
        <taxon>Betaproteobacteria</taxon>
        <taxon>Burkholderiales</taxon>
        <taxon>Oxalobacteraceae</taxon>
        <taxon>Telluria group</taxon>
        <taxon>Pseudoduganella</taxon>
    </lineage>
</organism>
<dbReference type="NCBIfam" id="TIGR03349">
    <property type="entry name" value="IV_VI_DotU"/>
    <property type="match status" value="1"/>
</dbReference>
<dbReference type="Proteomes" id="UP000430634">
    <property type="component" value="Unassembled WGS sequence"/>
</dbReference>
<dbReference type="PANTHER" id="PTHR38033:SF1">
    <property type="entry name" value="DOTU FAMILY TYPE IV_VI SECRETION SYSTEM PROTEIN"/>
    <property type="match status" value="1"/>
</dbReference>
<dbReference type="InterPro" id="IPR017732">
    <property type="entry name" value="T4/T6SS_DotU"/>
</dbReference>
<evidence type="ECO:0000313" key="3">
    <source>
        <dbReference type="EMBL" id="MTV56462.1"/>
    </source>
</evidence>
<evidence type="ECO:0000256" key="1">
    <source>
        <dbReference type="SAM" id="Phobius"/>
    </source>
</evidence>
<dbReference type="PANTHER" id="PTHR38033">
    <property type="entry name" value="MEMBRANE PROTEIN-RELATED"/>
    <property type="match status" value="1"/>
</dbReference>
<evidence type="ECO:0000259" key="2">
    <source>
        <dbReference type="Pfam" id="PF09850"/>
    </source>
</evidence>
<feature type="domain" description="Type IV / VI secretion system DotU" evidence="2">
    <location>
        <begin position="90"/>
        <end position="262"/>
    </location>
</feature>
<accession>A0A6I3T7V5</accession>
<name>A0A6I3T7V5_9BURK</name>
<gene>
    <name evidence="3" type="ORF">GM672_27480</name>
</gene>
<comment type="caution">
    <text evidence="3">The sequence shown here is derived from an EMBL/GenBank/DDBJ whole genome shotgun (WGS) entry which is preliminary data.</text>
</comment>
<keyword evidence="1" id="KW-0812">Transmembrane</keyword>
<dbReference type="OrthoDB" id="345640at2"/>
<keyword evidence="1" id="KW-1133">Transmembrane helix</keyword>
<dbReference type="Pfam" id="PF09850">
    <property type="entry name" value="DotU"/>
    <property type="match status" value="1"/>
</dbReference>
<feature type="transmembrane region" description="Helical" evidence="1">
    <location>
        <begin position="239"/>
        <end position="261"/>
    </location>
</feature>
<sequence length="276" mass="30116">MSSRSASSCCCAARTGPMRSADATATPVWALDANPLGLVFREAYQAVRELLDAQPRAIAGAVSDEQANQAAVQFGAALWDIHLALARRSALRHVAGSADQSEALQYAFAVLVDETLLNENWAGRGAWSEHLLEWRVFKTRSGGTRLFERMDAAARSGERASREIGEIYLYCLTLGFAGRLRDRPDGAAELAQRRAALFAWLYPDQPSLDDPAFVLAQAREENLARAEPHQRSLAGRLRVYLVASSLLAVPLLLSLVLWLYLRADLAGVLRNLPGSA</sequence>
<dbReference type="Gene3D" id="1.25.40.590">
    <property type="entry name" value="Type IV / VI secretion system, DotU"/>
    <property type="match status" value="1"/>
</dbReference>
<proteinExistence type="predicted"/>
<protein>
    <recommendedName>
        <fullName evidence="2">Type IV / VI secretion system DotU domain-containing protein</fullName>
    </recommendedName>
</protein>
<dbReference type="InterPro" id="IPR038522">
    <property type="entry name" value="T4/T6SS_DotU_sf"/>
</dbReference>
<dbReference type="AlphaFoldDB" id="A0A6I3T7V5"/>
<keyword evidence="1" id="KW-0472">Membrane</keyword>
<reference evidence="3 4" key="1">
    <citation type="submission" date="2019-11" db="EMBL/GenBank/DDBJ databases">
        <title>Type strains purchased from KCTC, JCM and DSMZ.</title>
        <authorList>
            <person name="Lu H."/>
        </authorList>
    </citation>
    <scope>NUCLEOTIDE SEQUENCE [LARGE SCALE GENOMIC DNA]</scope>
    <source>
        <strain evidence="3 4">KCTC 52429</strain>
    </source>
</reference>
<evidence type="ECO:0000313" key="4">
    <source>
        <dbReference type="Proteomes" id="UP000430634"/>
    </source>
</evidence>